<accession>A0A6A6VVE4</accession>
<feature type="region of interest" description="Disordered" evidence="1">
    <location>
        <begin position="1"/>
        <end position="123"/>
    </location>
</feature>
<feature type="compositionally biased region" description="Polar residues" evidence="1">
    <location>
        <begin position="766"/>
        <end position="778"/>
    </location>
</feature>
<evidence type="ECO:0000313" key="2">
    <source>
        <dbReference type="EMBL" id="KAF2754542.1"/>
    </source>
</evidence>
<feature type="compositionally biased region" description="Basic and acidic residues" evidence="1">
    <location>
        <begin position="518"/>
        <end position="529"/>
    </location>
</feature>
<feature type="compositionally biased region" description="Polar residues" evidence="1">
    <location>
        <begin position="721"/>
        <end position="730"/>
    </location>
</feature>
<reference evidence="2" key="1">
    <citation type="journal article" date="2020" name="Stud. Mycol.">
        <title>101 Dothideomycetes genomes: a test case for predicting lifestyles and emergence of pathogens.</title>
        <authorList>
            <person name="Haridas S."/>
            <person name="Albert R."/>
            <person name="Binder M."/>
            <person name="Bloem J."/>
            <person name="Labutti K."/>
            <person name="Salamov A."/>
            <person name="Andreopoulos B."/>
            <person name="Baker S."/>
            <person name="Barry K."/>
            <person name="Bills G."/>
            <person name="Bluhm B."/>
            <person name="Cannon C."/>
            <person name="Castanera R."/>
            <person name="Culley D."/>
            <person name="Daum C."/>
            <person name="Ezra D."/>
            <person name="Gonzalez J."/>
            <person name="Henrissat B."/>
            <person name="Kuo A."/>
            <person name="Liang C."/>
            <person name="Lipzen A."/>
            <person name="Lutzoni F."/>
            <person name="Magnuson J."/>
            <person name="Mondo S."/>
            <person name="Nolan M."/>
            <person name="Ohm R."/>
            <person name="Pangilinan J."/>
            <person name="Park H.-J."/>
            <person name="Ramirez L."/>
            <person name="Alfaro M."/>
            <person name="Sun H."/>
            <person name="Tritt A."/>
            <person name="Yoshinaga Y."/>
            <person name="Zwiers L.-H."/>
            <person name="Turgeon B."/>
            <person name="Goodwin S."/>
            <person name="Spatafora J."/>
            <person name="Crous P."/>
            <person name="Grigoriev I."/>
        </authorList>
    </citation>
    <scope>NUCLEOTIDE SEQUENCE</scope>
    <source>
        <strain evidence="2">CBS 121739</strain>
    </source>
</reference>
<feature type="compositionally biased region" description="Polar residues" evidence="1">
    <location>
        <begin position="558"/>
        <end position="578"/>
    </location>
</feature>
<gene>
    <name evidence="2" type="ORF">EJ05DRAFT_144712</name>
</gene>
<dbReference type="Proteomes" id="UP000799437">
    <property type="component" value="Unassembled WGS sequence"/>
</dbReference>
<name>A0A6A6VVE4_9PEZI</name>
<dbReference type="EMBL" id="ML996580">
    <property type="protein sequence ID" value="KAF2754542.1"/>
    <property type="molecule type" value="Genomic_DNA"/>
</dbReference>
<feature type="region of interest" description="Disordered" evidence="1">
    <location>
        <begin position="150"/>
        <end position="182"/>
    </location>
</feature>
<feature type="region of interest" description="Disordered" evidence="1">
    <location>
        <begin position="716"/>
        <end position="778"/>
    </location>
</feature>
<feature type="compositionally biased region" description="Basic and acidic residues" evidence="1">
    <location>
        <begin position="288"/>
        <end position="308"/>
    </location>
</feature>
<feature type="region of interest" description="Disordered" evidence="1">
    <location>
        <begin position="273"/>
        <end position="373"/>
    </location>
</feature>
<feature type="compositionally biased region" description="Pro residues" evidence="1">
    <location>
        <begin position="912"/>
        <end position="921"/>
    </location>
</feature>
<feature type="region of interest" description="Disordered" evidence="1">
    <location>
        <begin position="888"/>
        <end position="930"/>
    </location>
</feature>
<dbReference type="RefSeq" id="XP_033596993.1">
    <property type="nucleotide sequence ID" value="XM_033739268.1"/>
</dbReference>
<feature type="compositionally biased region" description="Basic and acidic residues" evidence="1">
    <location>
        <begin position="333"/>
        <end position="373"/>
    </location>
</feature>
<keyword evidence="3" id="KW-1185">Reference proteome</keyword>
<feature type="region of interest" description="Disordered" evidence="1">
    <location>
        <begin position="493"/>
        <end position="688"/>
    </location>
</feature>
<feature type="compositionally biased region" description="Basic residues" evidence="1">
    <location>
        <begin position="46"/>
        <end position="59"/>
    </location>
</feature>
<feature type="compositionally biased region" description="Acidic residues" evidence="1">
    <location>
        <begin position="667"/>
        <end position="677"/>
    </location>
</feature>
<feature type="region of interest" description="Disordered" evidence="1">
    <location>
        <begin position="213"/>
        <end position="240"/>
    </location>
</feature>
<sequence length="930" mass="103599">MPMWPFGRRRRNTEGPHSTAAERKPISEHVRPGTPTSQSPGLARKNSSRHSRRRRRKSSPHSIRNLAAAKENHHHQPDTAHANNPPADYDTSSSHSPTRERNARDKRLTALPSSPVLATSPHLRPITLRETPYNFSLDNNADSAMSLPNARERGKLQRPQSLRTPDTLTRRKSIKRKPDPVREEEIRQMMAPVSIKRPATFSGSILRRDTKKMRGGLNRNFERPPSEVSLPMQGSVHSSMSGYSELKGFRVSALDVFSARPKLRYSASVQLDSTALQRASPPPTRTSSRKDKQPESRRDSNEMDRIGELAEDMDASELRDVMERDARRRARKKEREEEKLRRKLERRAEKQRAKEARAREPRREPETGALERRYTAPQGLAIEHAVSPVPTTPQSHIRHETLDVTMQNSAHHDDDTYEAIEQHYDDSAVPEFAHPVPRSPSPLRTPTEEPIIGTAQAINIRFSRGSMQQSPPPQDIHARNISNISYLPDLISEVQPPPVEDHPAFRTQPTDQSNEQSSDDRRSGADGRRGSVSSAKRMGGWASILRKATFSRKKPSNIVRSSPSQASFSNTSRESMSRQPLPAHLVQSSAATPPPRSVSRASGTPSRTMSKFREDLPELPLSPPDSRMQSPEALDLTPHVPQLSERRGMKAPAKIETEPTHQQATPEPEETISEEMPDSPWNASRRTSRLKSLSMASVDSEASWLSGRPVKRAATQRYRGSISSRQQTEASAEDVFETANESSEEHDVHEDEFFQRLSPTHDRRMSLSSDPLNRKPSSTMLGTIAAAQEAEALALADAVQHPVGRPLSGDEVLHTGIARTPTVVHRISTARVKSSEGLVNLYEGSDTARSTPSPFDHEAVAEEPPEGPSEAQQAQAIILERAKSIDLGRRHGRHVSAGSAKLLDIKRLSANPPVPDSPRTPAPDSAYQHE</sequence>
<feature type="compositionally biased region" description="Basic and acidic residues" evidence="1">
    <location>
        <begin position="644"/>
        <end position="659"/>
    </location>
</feature>
<dbReference type="OrthoDB" id="4152802at2759"/>
<evidence type="ECO:0000313" key="3">
    <source>
        <dbReference type="Proteomes" id="UP000799437"/>
    </source>
</evidence>
<protein>
    <submittedName>
        <fullName evidence="2">Uncharacterized protein</fullName>
    </submittedName>
</protein>
<feature type="compositionally biased region" description="Basic and acidic residues" evidence="1">
    <location>
        <begin position="743"/>
        <end position="765"/>
    </location>
</feature>
<feature type="region of interest" description="Disordered" evidence="1">
    <location>
        <begin position="844"/>
        <end position="873"/>
    </location>
</feature>
<dbReference type="AlphaFoldDB" id="A0A6A6VVE4"/>
<feature type="compositionally biased region" description="Basic and acidic residues" evidence="1">
    <location>
        <begin position="20"/>
        <end position="31"/>
    </location>
</feature>
<organism evidence="2 3">
    <name type="scientific">Pseudovirgaria hyperparasitica</name>
    <dbReference type="NCBI Taxonomy" id="470096"/>
    <lineage>
        <taxon>Eukaryota</taxon>
        <taxon>Fungi</taxon>
        <taxon>Dikarya</taxon>
        <taxon>Ascomycota</taxon>
        <taxon>Pezizomycotina</taxon>
        <taxon>Dothideomycetes</taxon>
        <taxon>Dothideomycetes incertae sedis</taxon>
        <taxon>Acrospermales</taxon>
        <taxon>Acrospermaceae</taxon>
        <taxon>Pseudovirgaria</taxon>
    </lineage>
</organism>
<proteinExistence type="predicted"/>
<feature type="compositionally biased region" description="Polar residues" evidence="1">
    <location>
        <begin position="599"/>
        <end position="609"/>
    </location>
</feature>
<feature type="compositionally biased region" description="Polar residues" evidence="1">
    <location>
        <begin position="158"/>
        <end position="167"/>
    </location>
</feature>
<feature type="compositionally biased region" description="Polar residues" evidence="1">
    <location>
        <begin position="507"/>
        <end position="516"/>
    </location>
</feature>
<feature type="compositionally biased region" description="Basic and acidic residues" evidence="1">
    <location>
        <begin position="97"/>
        <end position="108"/>
    </location>
</feature>
<dbReference type="GeneID" id="54480322"/>
<feature type="compositionally biased region" description="Basic and acidic residues" evidence="1">
    <location>
        <begin position="316"/>
        <end position="326"/>
    </location>
</feature>
<evidence type="ECO:0000256" key="1">
    <source>
        <dbReference type="SAM" id="MobiDB-lite"/>
    </source>
</evidence>